<feature type="transmembrane region" description="Helical" evidence="1">
    <location>
        <begin position="20"/>
        <end position="38"/>
    </location>
</feature>
<keyword evidence="3" id="KW-1185">Reference proteome</keyword>
<proteinExistence type="predicted"/>
<gene>
    <name evidence="2" type="ORF">RB614_06240</name>
</gene>
<dbReference type="EMBL" id="JAVHUY010000004">
    <property type="protein sequence ID" value="MDQ7904122.1"/>
    <property type="molecule type" value="Genomic_DNA"/>
</dbReference>
<evidence type="ECO:0000313" key="3">
    <source>
        <dbReference type="Proteomes" id="UP001230908"/>
    </source>
</evidence>
<name>A0ABU0ZAN8_9ACTN</name>
<keyword evidence="1" id="KW-1133">Transmembrane helix</keyword>
<protein>
    <submittedName>
        <fullName evidence="2">Uncharacterized protein</fullName>
    </submittedName>
</protein>
<comment type="caution">
    <text evidence="2">The sequence shown here is derived from an EMBL/GenBank/DDBJ whole genome shotgun (WGS) entry which is preliminary data.</text>
</comment>
<dbReference type="RefSeq" id="WP_308711394.1">
    <property type="nucleotide sequence ID" value="NZ_JAVHUY010000004.1"/>
</dbReference>
<keyword evidence="1" id="KW-0812">Transmembrane</keyword>
<dbReference type="Proteomes" id="UP001230908">
    <property type="component" value="Unassembled WGS sequence"/>
</dbReference>
<accession>A0ABU0ZAN8</accession>
<evidence type="ECO:0000313" key="2">
    <source>
        <dbReference type="EMBL" id="MDQ7904122.1"/>
    </source>
</evidence>
<keyword evidence="1" id="KW-0472">Membrane</keyword>
<evidence type="ECO:0000256" key="1">
    <source>
        <dbReference type="SAM" id="Phobius"/>
    </source>
</evidence>
<organism evidence="2 3">
    <name type="scientific">Phytohabitans maris</name>
    <dbReference type="NCBI Taxonomy" id="3071409"/>
    <lineage>
        <taxon>Bacteria</taxon>
        <taxon>Bacillati</taxon>
        <taxon>Actinomycetota</taxon>
        <taxon>Actinomycetes</taxon>
        <taxon>Micromonosporales</taxon>
        <taxon>Micromonosporaceae</taxon>
    </lineage>
</organism>
<reference evidence="2 3" key="1">
    <citation type="submission" date="2023-08" db="EMBL/GenBank/DDBJ databases">
        <title>Phytohabitans sansha sp. nov., isolated from marine sediment.</title>
        <authorList>
            <person name="Zhao Y."/>
            <person name="Yi K."/>
        </authorList>
    </citation>
    <scope>NUCLEOTIDE SEQUENCE [LARGE SCALE GENOMIC DNA]</scope>
    <source>
        <strain evidence="2 3">ZYX-F-186</strain>
    </source>
</reference>
<sequence length="40" mass="4033">MDGAPGRHLPSARRGQRLTVGGAAVTATAALGGGWWWVSG</sequence>